<comment type="caution">
    <text evidence="1">The sequence shown here is derived from an EMBL/GenBank/DDBJ whole genome shotgun (WGS) entry which is preliminary data.</text>
</comment>
<keyword evidence="2" id="KW-1185">Reference proteome</keyword>
<dbReference type="EMBL" id="JAWWNJ010000037">
    <property type="protein sequence ID" value="KAK7022165.1"/>
    <property type="molecule type" value="Genomic_DNA"/>
</dbReference>
<evidence type="ECO:0000313" key="1">
    <source>
        <dbReference type="EMBL" id="KAK7022165.1"/>
    </source>
</evidence>
<proteinExistence type="predicted"/>
<organism evidence="1 2">
    <name type="scientific">Favolaschia claudopus</name>
    <dbReference type="NCBI Taxonomy" id="2862362"/>
    <lineage>
        <taxon>Eukaryota</taxon>
        <taxon>Fungi</taxon>
        <taxon>Dikarya</taxon>
        <taxon>Basidiomycota</taxon>
        <taxon>Agaricomycotina</taxon>
        <taxon>Agaricomycetes</taxon>
        <taxon>Agaricomycetidae</taxon>
        <taxon>Agaricales</taxon>
        <taxon>Marasmiineae</taxon>
        <taxon>Mycenaceae</taxon>
        <taxon>Favolaschia</taxon>
    </lineage>
</organism>
<evidence type="ECO:0000313" key="2">
    <source>
        <dbReference type="Proteomes" id="UP001362999"/>
    </source>
</evidence>
<dbReference type="AlphaFoldDB" id="A0AAW0B7D4"/>
<dbReference type="Proteomes" id="UP001362999">
    <property type="component" value="Unassembled WGS sequence"/>
</dbReference>
<accession>A0AAW0B7D4</accession>
<protein>
    <submittedName>
        <fullName evidence="1">BTB domain-containing protein</fullName>
    </submittedName>
</protein>
<sequence length="319" mass="36455">MEEKTFERGRDETYYFDDGDCMFLVDGVLFKLHKAFLNRDPESMFFGMLNIPQPKILDAEPVKLTDDSAEEFRALCWVLYALPDAIHIQATANAEIPKLLKIAKICHKYTLAKIETWALDMLKIQCKPAEGSPGCLAACSEDLLVEIMTRAFDANHIPLRHIIEETWLSRLDAGEISYRTTLTAGEMQGWIKFSTRVYTRLNKKLSGTRLPTANPFSHLDLTDGQLLRLLSGSMLLSNFWSHFRRNLPREDECTDHPWNCLAPWNRLAWSDSSDIWAGLHAAYKAIGTEHRDRCTGLYINQTLRTFSVTLVESFFGPQS</sequence>
<name>A0AAW0B7D4_9AGAR</name>
<reference evidence="1 2" key="1">
    <citation type="journal article" date="2024" name="J Genomics">
        <title>Draft genome sequencing and assembly of Favolaschia claudopus CIRM-BRFM 2984 isolated from oak limbs.</title>
        <authorList>
            <person name="Navarro D."/>
            <person name="Drula E."/>
            <person name="Chaduli D."/>
            <person name="Cazenave R."/>
            <person name="Ahrendt S."/>
            <person name="Wang J."/>
            <person name="Lipzen A."/>
            <person name="Daum C."/>
            <person name="Barry K."/>
            <person name="Grigoriev I.V."/>
            <person name="Favel A."/>
            <person name="Rosso M.N."/>
            <person name="Martin F."/>
        </authorList>
    </citation>
    <scope>NUCLEOTIDE SEQUENCE [LARGE SCALE GENOMIC DNA]</scope>
    <source>
        <strain evidence="1 2">CIRM-BRFM 2984</strain>
    </source>
</reference>
<gene>
    <name evidence="1" type="ORF">R3P38DRAFT_3396895</name>
</gene>